<dbReference type="Gene3D" id="3.40.50.300">
    <property type="entry name" value="P-loop containing nucleotide triphosphate hydrolases"/>
    <property type="match status" value="1"/>
</dbReference>
<dbReference type="SUPFAM" id="SSF52540">
    <property type="entry name" value="P-loop containing nucleoside triphosphate hydrolases"/>
    <property type="match status" value="1"/>
</dbReference>
<dbReference type="Gene3D" id="3.30.70.270">
    <property type="match status" value="1"/>
</dbReference>
<dbReference type="Pfam" id="PF00069">
    <property type="entry name" value="Pkinase"/>
    <property type="match status" value="1"/>
</dbReference>
<dbReference type="RefSeq" id="WP_203744436.1">
    <property type="nucleotide sequence ID" value="NZ_BAAAUC010000004.1"/>
</dbReference>
<dbReference type="Gene3D" id="1.10.510.10">
    <property type="entry name" value="Transferase(Phosphotransferase) domain 1"/>
    <property type="match status" value="1"/>
</dbReference>
<dbReference type="InterPro" id="IPR043128">
    <property type="entry name" value="Rev_trsase/Diguanyl_cyclase"/>
</dbReference>
<dbReference type="InterPro" id="IPR029787">
    <property type="entry name" value="Nucleotide_cyclase"/>
</dbReference>
<dbReference type="PROSITE" id="PS50011">
    <property type="entry name" value="PROTEIN_KINASE_DOM"/>
    <property type="match status" value="1"/>
</dbReference>
<dbReference type="SMART" id="SM00220">
    <property type="entry name" value="S_TKc"/>
    <property type="match status" value="1"/>
</dbReference>
<evidence type="ECO:0000313" key="5">
    <source>
        <dbReference type="Proteomes" id="UP000619479"/>
    </source>
</evidence>
<dbReference type="InterPro" id="IPR029016">
    <property type="entry name" value="GAF-like_dom_sf"/>
</dbReference>
<dbReference type="PANTHER" id="PTHR43642">
    <property type="entry name" value="HYBRID SIGNAL TRANSDUCTION HISTIDINE KINASE G"/>
    <property type="match status" value="1"/>
</dbReference>
<dbReference type="PROSITE" id="PS50887">
    <property type="entry name" value="GGDEF"/>
    <property type="match status" value="1"/>
</dbReference>
<dbReference type="InterPro" id="IPR008266">
    <property type="entry name" value="Tyr_kinase_AS"/>
</dbReference>
<dbReference type="SUPFAM" id="SSF56112">
    <property type="entry name" value="Protein kinase-like (PK-like)"/>
    <property type="match status" value="1"/>
</dbReference>
<dbReference type="PANTHER" id="PTHR43642:SF1">
    <property type="entry name" value="HYBRID SIGNAL TRANSDUCTION HISTIDINE KINASE G"/>
    <property type="match status" value="1"/>
</dbReference>
<gene>
    <name evidence="4" type="ORF">Acy02nite_49710</name>
</gene>
<dbReference type="NCBIfam" id="TIGR00254">
    <property type="entry name" value="GGDEF"/>
    <property type="match status" value="1"/>
</dbReference>
<dbReference type="InterPro" id="IPR000160">
    <property type="entry name" value="GGDEF_dom"/>
</dbReference>
<evidence type="ECO:0000259" key="3">
    <source>
        <dbReference type="PROSITE" id="PS50887"/>
    </source>
</evidence>
<feature type="domain" description="Protein kinase" evidence="2">
    <location>
        <begin position="1"/>
        <end position="256"/>
    </location>
</feature>
<dbReference type="InterPro" id="IPR053159">
    <property type="entry name" value="Hybrid_Histidine_Kinase"/>
</dbReference>
<dbReference type="SMART" id="SM00065">
    <property type="entry name" value="GAF"/>
    <property type="match status" value="1"/>
</dbReference>
<organism evidence="4 5">
    <name type="scientific">Actinoplanes cyaneus</name>
    <dbReference type="NCBI Taxonomy" id="52696"/>
    <lineage>
        <taxon>Bacteria</taxon>
        <taxon>Bacillati</taxon>
        <taxon>Actinomycetota</taxon>
        <taxon>Actinomycetes</taxon>
        <taxon>Micromonosporales</taxon>
        <taxon>Micromonosporaceae</taxon>
        <taxon>Actinoplanes</taxon>
    </lineage>
</organism>
<comment type="caution">
    <text evidence="4">The sequence shown here is derived from an EMBL/GenBank/DDBJ whole genome shotgun (WGS) entry which is preliminary data.</text>
</comment>
<evidence type="ECO:0000256" key="1">
    <source>
        <dbReference type="ARBA" id="ARBA00004167"/>
    </source>
</evidence>
<dbReference type="Proteomes" id="UP000619479">
    <property type="component" value="Unassembled WGS sequence"/>
</dbReference>
<dbReference type="EMBL" id="BOMH01000037">
    <property type="protein sequence ID" value="GID67090.1"/>
    <property type="molecule type" value="Genomic_DNA"/>
</dbReference>
<feature type="domain" description="GGDEF" evidence="3">
    <location>
        <begin position="1462"/>
        <end position="1596"/>
    </location>
</feature>
<dbReference type="GO" id="GO:0005524">
    <property type="term" value="F:ATP binding"/>
    <property type="evidence" value="ECO:0007669"/>
    <property type="project" value="InterPro"/>
</dbReference>
<evidence type="ECO:0000313" key="4">
    <source>
        <dbReference type="EMBL" id="GID67090.1"/>
    </source>
</evidence>
<comment type="subcellular location">
    <subcellularLocation>
        <location evidence="1">Membrane</location>
        <topology evidence="1">Single-pass membrane protein</topology>
    </subcellularLocation>
</comment>
<dbReference type="InterPro" id="IPR027417">
    <property type="entry name" value="P-loop_NTPase"/>
</dbReference>
<dbReference type="InterPro" id="IPR011009">
    <property type="entry name" value="Kinase-like_dom_sf"/>
</dbReference>
<dbReference type="CDD" id="cd01949">
    <property type="entry name" value="GGDEF"/>
    <property type="match status" value="1"/>
</dbReference>
<dbReference type="GO" id="GO:0016020">
    <property type="term" value="C:membrane"/>
    <property type="evidence" value="ECO:0007669"/>
    <property type="project" value="UniProtKB-SubCell"/>
</dbReference>
<evidence type="ECO:0000259" key="2">
    <source>
        <dbReference type="PROSITE" id="PS50011"/>
    </source>
</evidence>
<dbReference type="GO" id="GO:0004674">
    <property type="term" value="F:protein serine/threonine kinase activity"/>
    <property type="evidence" value="ECO:0007669"/>
    <property type="project" value="UniProtKB-KW"/>
</dbReference>
<reference evidence="4" key="1">
    <citation type="submission" date="2021-01" db="EMBL/GenBank/DDBJ databases">
        <title>Whole genome shotgun sequence of Actinoplanes cyaneus NBRC 14990.</title>
        <authorList>
            <person name="Komaki H."/>
            <person name="Tamura T."/>
        </authorList>
    </citation>
    <scope>NUCLEOTIDE SEQUENCE</scope>
    <source>
        <strain evidence="4">NBRC 14990</strain>
    </source>
</reference>
<dbReference type="PROSITE" id="PS00109">
    <property type="entry name" value="PROTEIN_KINASE_TYR"/>
    <property type="match status" value="1"/>
</dbReference>
<keyword evidence="4" id="KW-0808">Transferase</keyword>
<keyword evidence="4" id="KW-0418">Kinase</keyword>
<sequence>MTSDRLEELLYDSERTRVTRIRAADGSGTVSKQPLGPGAPERLRTEVAALRRLTGVPGTPQLAGDGDGVLRLRDTSGRTVADSPGPWPVDRLVDLAHRLALVLADVHRHGVIHRDVSPANILVGETGEPTLIDFELAALTVQDHHCTVPEDGLAGTLPYLAPEQTGRTGRPVDHRADLYALGATLYELATGAPPFGRDGDRDPLSLIHDHLARVPVPPAEVNPQFPAMLSRIVMRLLEKEPDRRYQSGEGLAHDLTLLRLGGLDVLGSRDFPLRLAPPATLIGRDAPLAALHALLAGTVAGHSALALITGPAGVGKTSLADRLRPAVEAAGGWFVAGKFDQFRRDVGGDAVRQAFDLLGSQLLSEPEEVVAQLRTRLRDALGPNTALFATLSPPFRALLGVPGEEPLTDDPRALFARIRLATSAVLRTVASGASPVVLFIDDLQWAAGAAFQFLDDVLDQPDVPGLLVLGACREEQIDRAHPLAALLDRLRHERGDAGEIRLANLGPDDLPRLVAEMLRLPVTEAAPLAAVLAGRTGGNPFDTVELINALRREGTLVPEGTGWRWDDAAVRRFVGHGDVPALLGARIAALPAEAGEMLDMMAGLGGEVDLDQLGVAAARDADEVTAALRPAADDELVTVGARTARFRHDRIHQAAFGRLAADERARLSLTLARRLAADPAHALAAAPQYLAAGAAMAVPGISVEGEERTATALMRRAANAARLVANHAGAELYLAASLRLLSPDDPAYDDTRAEWHSALCALGRFEAADREFGQLSKGDHDPIWFAGPVAEQIGALTNRRLLAEALALGIDLLGALGIDVPDPERMGPEIGTGLAAFYAWLAHHDDGGNHPELSDERLLAVAHLLNRMTPAAFFADQRLMAWLVAQAARIWAGHGVSAALVGTIGNIGIITISSGGEYRAAYDALRVIIAAGEKHGYEPEVSQVRFLHALAGVPWFEPLDNGVRLAHQARDGLLRGGDLRSAFYTYYASVPQMLGSAPDLEAFAREAEAGQAFGQRIGAEYETSMFVVGQRLVRVLRGTEVSLGEHPELAGNDAASAFFVVSKALAAAITGDDDALARHSATAVGLLPTIPGVYLQAPAHLLAVLGAAVRAQRSGDAGREAALNDLDRSRDFLAGRALDQPGNYRHLHRFAEATRAAVLGDFQAAAVAYDAALQDASATAQSWHAPLIAERAARFYLANGLEHVGDRLLAEALQGYARWGATGKVHDLKRAYPSLGSRLAGPATPRAATLDSLSTEVIDLMAVLEAARVLSSETDLDSLRARVQHVLKAMTGATAVRVVLWDPAVDGWVFDDEGGLPLTAIRHAERTREPLLVDDVTLDGRVSRDPYLAGLDNCSLLVVPVIGQGRPRAMLVLENRLTRRAFSAGRLDAVQLIAGQLTVSLENAQVYASLERKVAERTEALAEANRRLELLTVTDPLTGLPNRRKLTTFLDAEWLRSKRSQEPIGVAMVDIDQFKKYNDHFGHQGGDNCLRLVADALRDSVRVTDLVARYGGEEFCIVMPGANEENAMVVAERACRAVSRLREPHPVADDAIVTVSVGVTSANPAGASSPEELIKLADEALYAAKRAGRNRVVSGP</sequence>
<dbReference type="Gene3D" id="3.30.450.40">
    <property type="match status" value="1"/>
</dbReference>
<dbReference type="InterPro" id="IPR041664">
    <property type="entry name" value="AAA_16"/>
</dbReference>
<name>A0A919IS72_9ACTN</name>
<dbReference type="SUPFAM" id="SSF55073">
    <property type="entry name" value="Nucleotide cyclase"/>
    <property type="match status" value="1"/>
</dbReference>
<dbReference type="InterPro" id="IPR000719">
    <property type="entry name" value="Prot_kinase_dom"/>
</dbReference>
<dbReference type="SMART" id="SM00267">
    <property type="entry name" value="GGDEF"/>
    <property type="match status" value="1"/>
</dbReference>
<dbReference type="SUPFAM" id="SSF55781">
    <property type="entry name" value="GAF domain-like"/>
    <property type="match status" value="1"/>
</dbReference>
<protein>
    <submittedName>
        <fullName evidence="4">Serine/threonine protein kinase</fullName>
    </submittedName>
</protein>
<dbReference type="CDD" id="cd14014">
    <property type="entry name" value="STKc_PknB_like"/>
    <property type="match status" value="1"/>
</dbReference>
<accession>A0A919IS72</accession>
<keyword evidence="4" id="KW-0723">Serine/threonine-protein kinase</keyword>
<dbReference type="Pfam" id="PF13191">
    <property type="entry name" value="AAA_16"/>
    <property type="match status" value="1"/>
</dbReference>
<dbReference type="Pfam" id="PF01590">
    <property type="entry name" value="GAF"/>
    <property type="match status" value="1"/>
</dbReference>
<dbReference type="InterPro" id="IPR003018">
    <property type="entry name" value="GAF"/>
</dbReference>
<dbReference type="Pfam" id="PF00990">
    <property type="entry name" value="GGDEF"/>
    <property type="match status" value="1"/>
</dbReference>
<dbReference type="FunFam" id="3.30.70.270:FF:000001">
    <property type="entry name" value="Diguanylate cyclase domain protein"/>
    <property type="match status" value="1"/>
</dbReference>
<keyword evidence="5" id="KW-1185">Reference proteome</keyword>
<proteinExistence type="predicted"/>